<evidence type="ECO:0000313" key="2">
    <source>
        <dbReference type="Proteomes" id="UP000502345"/>
    </source>
</evidence>
<dbReference type="AlphaFoldDB" id="A0A6G9CUJ1"/>
<gene>
    <name evidence="1" type="ORF">G9444_3459</name>
</gene>
<reference evidence="1 2" key="1">
    <citation type="submission" date="2020-03" db="EMBL/GenBank/DDBJ databases">
        <title>Screen low temperature-resistant strains for efficient degradation of petroleum hydrocarbons under the low temperature.</title>
        <authorList>
            <person name="Wang Y."/>
            <person name="Chen J."/>
        </authorList>
    </citation>
    <scope>NUCLEOTIDE SEQUENCE [LARGE SCALE GENOMIC DNA]</scope>
    <source>
        <strain evidence="1 2">KB1</strain>
    </source>
</reference>
<sequence length="101" mass="10704">MSIAVVAVALGLGLAGTPINSARDEASYQAGRENGETQGRIYASLTSASASDQEIRARCKTAAEITTVGRYWTGGYIPVADLKVDDFVDGCFQTYRVLAPK</sequence>
<protein>
    <submittedName>
        <fullName evidence="1">Uncharacterized protein</fullName>
    </submittedName>
</protein>
<dbReference type="Proteomes" id="UP000502345">
    <property type="component" value="Chromosome"/>
</dbReference>
<accession>A0A6G9CUJ1</accession>
<organism evidence="1 2">
    <name type="scientific">Rhodococcus erythropolis</name>
    <name type="common">Arthrobacter picolinophilus</name>
    <dbReference type="NCBI Taxonomy" id="1833"/>
    <lineage>
        <taxon>Bacteria</taxon>
        <taxon>Bacillati</taxon>
        <taxon>Actinomycetota</taxon>
        <taxon>Actinomycetes</taxon>
        <taxon>Mycobacteriales</taxon>
        <taxon>Nocardiaceae</taxon>
        <taxon>Rhodococcus</taxon>
        <taxon>Rhodococcus erythropolis group</taxon>
    </lineage>
</organism>
<evidence type="ECO:0000313" key="1">
    <source>
        <dbReference type="EMBL" id="QIP40703.1"/>
    </source>
</evidence>
<name>A0A6G9CUJ1_RHOER</name>
<proteinExistence type="predicted"/>
<dbReference type="EMBL" id="CP050124">
    <property type="protein sequence ID" value="QIP40703.1"/>
    <property type="molecule type" value="Genomic_DNA"/>
</dbReference>